<dbReference type="RefSeq" id="WP_196198089.1">
    <property type="nucleotide sequence ID" value="NZ_JADPRT010000020.1"/>
</dbReference>
<accession>A0A931BAM6</accession>
<evidence type="ECO:0000313" key="3">
    <source>
        <dbReference type="Proteomes" id="UP000657385"/>
    </source>
</evidence>
<evidence type="ECO:0000256" key="1">
    <source>
        <dbReference type="SAM" id="MobiDB-lite"/>
    </source>
</evidence>
<feature type="region of interest" description="Disordered" evidence="1">
    <location>
        <begin position="1"/>
        <end position="39"/>
    </location>
</feature>
<name>A0A931BAM6_9ACTN</name>
<comment type="caution">
    <text evidence="2">The sequence shown here is derived from an EMBL/GenBank/DDBJ whole genome shotgun (WGS) entry which is preliminary data.</text>
</comment>
<dbReference type="CDD" id="cd02440">
    <property type="entry name" value="AdoMet_MTases"/>
    <property type="match status" value="1"/>
</dbReference>
<proteinExistence type="predicted"/>
<dbReference type="EMBL" id="JADPRT010000020">
    <property type="protein sequence ID" value="MBF9073106.1"/>
    <property type="molecule type" value="Genomic_DNA"/>
</dbReference>
<gene>
    <name evidence="2" type="ORF">I2501_34335</name>
</gene>
<dbReference type="SUPFAM" id="SSF53335">
    <property type="entry name" value="S-adenosyl-L-methionine-dependent methyltransferases"/>
    <property type="match status" value="1"/>
</dbReference>
<evidence type="ECO:0000313" key="2">
    <source>
        <dbReference type="EMBL" id="MBF9073106.1"/>
    </source>
</evidence>
<sequence>MAHEHGEHGHGHGEHGHQHGTGHDHRHHHDGPRPVLPGDRERIDALWPFVKEQIPPGPGAVVEIGCGPLGGFVPLLHAKGHHTVGVDPSAPDGPSYRQVRFEDWQPGVGDVPVQAVVACLSLHHVDDIDALLARVAELMQPGGRLVVREWARERFDEATARWSFERLGPQAASEDEEPKRGYWLARHRDGWQEAGGDWSSYIEGWADDAGLLTGKALLHALEASPFETELLEFDPYFHLALEGVTVEQEQAAIDAGTIRANGIRYVGRLA</sequence>
<dbReference type="GO" id="GO:0008168">
    <property type="term" value="F:methyltransferase activity"/>
    <property type="evidence" value="ECO:0007669"/>
    <property type="project" value="UniProtKB-KW"/>
</dbReference>
<dbReference type="Proteomes" id="UP000657385">
    <property type="component" value="Unassembled WGS sequence"/>
</dbReference>
<dbReference type="GO" id="GO:0032259">
    <property type="term" value="P:methylation"/>
    <property type="evidence" value="ECO:0007669"/>
    <property type="project" value="UniProtKB-KW"/>
</dbReference>
<organism evidence="2 3">
    <name type="scientific">Streptacidiphilus fuscans</name>
    <dbReference type="NCBI Taxonomy" id="2789292"/>
    <lineage>
        <taxon>Bacteria</taxon>
        <taxon>Bacillati</taxon>
        <taxon>Actinomycetota</taxon>
        <taxon>Actinomycetes</taxon>
        <taxon>Kitasatosporales</taxon>
        <taxon>Streptomycetaceae</taxon>
        <taxon>Streptacidiphilus</taxon>
    </lineage>
</organism>
<dbReference type="Pfam" id="PF13489">
    <property type="entry name" value="Methyltransf_23"/>
    <property type="match status" value="1"/>
</dbReference>
<keyword evidence="2" id="KW-0489">Methyltransferase</keyword>
<reference evidence="2" key="1">
    <citation type="submission" date="2020-11" db="EMBL/GenBank/DDBJ databases">
        <title>Isolation and identification of active actinomycetes.</title>
        <authorList>
            <person name="Yu B."/>
        </authorList>
    </citation>
    <scope>NUCLEOTIDE SEQUENCE</scope>
    <source>
        <strain evidence="2">NEAU-YB345</strain>
    </source>
</reference>
<dbReference type="AlphaFoldDB" id="A0A931BAM6"/>
<protein>
    <submittedName>
        <fullName evidence="2">Methyltransferase domain-containing protein</fullName>
    </submittedName>
</protein>
<dbReference type="Gene3D" id="3.40.50.150">
    <property type="entry name" value="Vaccinia Virus protein VP39"/>
    <property type="match status" value="1"/>
</dbReference>
<keyword evidence="3" id="KW-1185">Reference proteome</keyword>
<feature type="compositionally biased region" description="Basic and acidic residues" evidence="1">
    <location>
        <begin position="1"/>
        <end position="23"/>
    </location>
</feature>
<keyword evidence="2" id="KW-0808">Transferase</keyword>
<dbReference type="InterPro" id="IPR029063">
    <property type="entry name" value="SAM-dependent_MTases_sf"/>
</dbReference>